<name>F2IC09_FLUTR</name>
<sequence>MYHYVAYSDVIAITTAMSRISRISYSIILIIAIGCAISSLYYPYLLKLNLFAGDPNQQRVINGSEFLFPRIIIAFMLVSLISVLLLKRQIVLIFSSILIVCFTYLTRTSIHSQWNIDREYGTKTGFGYLILFITVIGYFIICWIIILHNWLGKRYQATNIN</sequence>
<keyword evidence="1" id="KW-0472">Membrane</keyword>
<feature type="transmembrane region" description="Helical" evidence="1">
    <location>
        <begin position="90"/>
        <end position="106"/>
    </location>
</feature>
<accession>F2IC09</accession>
<proteinExistence type="predicted"/>
<keyword evidence="3" id="KW-1185">Reference proteome</keyword>
<protein>
    <submittedName>
        <fullName evidence="2">Uncharacterized protein</fullName>
    </submittedName>
</protein>
<feature type="transmembrane region" description="Helical" evidence="1">
    <location>
        <begin position="66"/>
        <end position="85"/>
    </location>
</feature>
<feature type="transmembrane region" description="Helical" evidence="1">
    <location>
        <begin position="23"/>
        <end position="46"/>
    </location>
</feature>
<evidence type="ECO:0000313" key="2">
    <source>
        <dbReference type="EMBL" id="AEA43235.1"/>
    </source>
</evidence>
<dbReference type="AlphaFoldDB" id="F2IC09"/>
<dbReference type="HOGENOM" id="CLU_1641265_0_0_10"/>
<organism evidence="2 3">
    <name type="scientific">Fluviicola taffensis (strain DSM 16823 / NCIMB 13979 / RW262)</name>
    <dbReference type="NCBI Taxonomy" id="755732"/>
    <lineage>
        <taxon>Bacteria</taxon>
        <taxon>Pseudomonadati</taxon>
        <taxon>Bacteroidota</taxon>
        <taxon>Flavobacteriia</taxon>
        <taxon>Flavobacteriales</taxon>
        <taxon>Crocinitomicaceae</taxon>
        <taxon>Fluviicola</taxon>
    </lineage>
</organism>
<feature type="transmembrane region" description="Helical" evidence="1">
    <location>
        <begin position="126"/>
        <end position="146"/>
    </location>
</feature>
<keyword evidence="1" id="KW-1133">Transmembrane helix</keyword>
<evidence type="ECO:0000256" key="1">
    <source>
        <dbReference type="SAM" id="Phobius"/>
    </source>
</evidence>
<reference evidence="3" key="2">
    <citation type="submission" date="2011-02" db="EMBL/GenBank/DDBJ databases">
        <title>The complete genome of Fluviicola taffensis DSM 16823.</title>
        <authorList>
            <consortium name="US DOE Joint Genome Institute (JGI-PGF)"/>
            <person name="Lucas S."/>
            <person name="Copeland A."/>
            <person name="Lapidus A."/>
            <person name="Bruce D."/>
            <person name="Goodwin L."/>
            <person name="Pitluck S."/>
            <person name="Kyrpides N."/>
            <person name="Mavromatis K."/>
            <person name="Ivanova N."/>
            <person name="Mikhailova N."/>
            <person name="Pagani I."/>
            <person name="Chertkov O."/>
            <person name="Detter J.C."/>
            <person name="Han C."/>
            <person name="Tapia R."/>
            <person name="Land M."/>
            <person name="Hauser L."/>
            <person name="Markowitz V."/>
            <person name="Cheng J.-F."/>
            <person name="Hugenholtz P."/>
            <person name="Woyke T."/>
            <person name="Wu D."/>
            <person name="Tindall B."/>
            <person name="Pomrenke H.G."/>
            <person name="Brambilla E."/>
            <person name="Klenk H.-P."/>
            <person name="Eisen J.A."/>
        </authorList>
    </citation>
    <scope>NUCLEOTIDE SEQUENCE [LARGE SCALE GENOMIC DNA]</scope>
    <source>
        <strain evidence="3">DSM 16823 / RW262 / RW262</strain>
    </source>
</reference>
<keyword evidence="1" id="KW-0812">Transmembrane</keyword>
<evidence type="ECO:0000313" key="3">
    <source>
        <dbReference type="Proteomes" id="UP000007463"/>
    </source>
</evidence>
<dbReference type="STRING" id="755732.Fluta_1240"/>
<reference evidence="2 3" key="1">
    <citation type="journal article" date="2011" name="Stand. Genomic Sci.">
        <title>Complete genome sequence of the gliding freshwater bacterium Fluviicola taffensis type strain (RW262).</title>
        <authorList>
            <person name="Woyke T."/>
            <person name="Chertkov O."/>
            <person name="Lapidus A."/>
            <person name="Nolan M."/>
            <person name="Lucas S."/>
            <person name="Del Rio T.G."/>
            <person name="Tice H."/>
            <person name="Cheng J.F."/>
            <person name="Tapia R."/>
            <person name="Han C."/>
            <person name="Goodwin L."/>
            <person name="Pitluck S."/>
            <person name="Liolios K."/>
            <person name="Pagani I."/>
            <person name="Ivanova N."/>
            <person name="Huntemann M."/>
            <person name="Mavromatis K."/>
            <person name="Mikhailova N."/>
            <person name="Pati A."/>
            <person name="Chen A."/>
            <person name="Palaniappan K."/>
            <person name="Land M."/>
            <person name="Hauser L."/>
            <person name="Brambilla E.M."/>
            <person name="Rohde M."/>
            <person name="Mwirichia R."/>
            <person name="Sikorski J."/>
            <person name="Tindall B.J."/>
            <person name="Goker M."/>
            <person name="Bristow J."/>
            <person name="Eisen J.A."/>
            <person name="Markowitz V."/>
            <person name="Hugenholtz P."/>
            <person name="Klenk H.P."/>
            <person name="Kyrpides N.C."/>
        </authorList>
    </citation>
    <scope>NUCLEOTIDE SEQUENCE [LARGE SCALE GENOMIC DNA]</scope>
    <source>
        <strain evidence="3">DSM 16823 / RW262 / RW262</strain>
    </source>
</reference>
<dbReference type="KEGG" id="fte:Fluta_1240"/>
<dbReference type="EMBL" id="CP002542">
    <property type="protein sequence ID" value="AEA43235.1"/>
    <property type="molecule type" value="Genomic_DNA"/>
</dbReference>
<dbReference type="Proteomes" id="UP000007463">
    <property type="component" value="Chromosome"/>
</dbReference>
<gene>
    <name evidence="2" type="ordered locus">Fluta_1240</name>
</gene>